<gene>
    <name evidence="5 8" type="primary">hrcA</name>
    <name evidence="8" type="ORF">JCM31185_04180</name>
</gene>
<dbReference type="InterPro" id="IPR029016">
    <property type="entry name" value="GAF-like_dom_sf"/>
</dbReference>
<evidence type="ECO:0000256" key="2">
    <source>
        <dbReference type="ARBA" id="ARBA00023015"/>
    </source>
</evidence>
<dbReference type="InterPro" id="IPR021153">
    <property type="entry name" value="HrcA_C"/>
</dbReference>
<dbReference type="Gene3D" id="3.30.450.40">
    <property type="match status" value="1"/>
</dbReference>
<evidence type="ECO:0000313" key="8">
    <source>
        <dbReference type="EMBL" id="GKT05129.1"/>
    </source>
</evidence>
<dbReference type="PANTHER" id="PTHR34824">
    <property type="entry name" value="HEAT-INDUCIBLE TRANSCRIPTION REPRESSOR HRCA"/>
    <property type="match status" value="1"/>
</dbReference>
<dbReference type="EMBL" id="BQXO01000001">
    <property type="protein sequence ID" value="GKT05129.1"/>
    <property type="molecule type" value="Genomic_DNA"/>
</dbReference>
<feature type="domain" description="Heat-inducible transcription repressor HrcA C-terminal" evidence="6">
    <location>
        <begin position="142"/>
        <end position="360"/>
    </location>
</feature>
<protein>
    <recommendedName>
        <fullName evidence="5">Heat-inducible transcription repressor HrcA</fullName>
    </recommendedName>
</protein>
<keyword evidence="9" id="KW-1185">Reference proteome</keyword>
<keyword evidence="1 5" id="KW-0678">Repressor</keyword>
<dbReference type="InterPro" id="IPR002571">
    <property type="entry name" value="HrcA"/>
</dbReference>
<dbReference type="InterPro" id="IPR036388">
    <property type="entry name" value="WH-like_DNA-bd_sf"/>
</dbReference>
<evidence type="ECO:0000256" key="3">
    <source>
        <dbReference type="ARBA" id="ARBA00023016"/>
    </source>
</evidence>
<dbReference type="Proteomes" id="UP001628078">
    <property type="component" value="Unassembled WGS sequence"/>
</dbReference>
<comment type="similarity">
    <text evidence="5">Belongs to the HrcA family.</text>
</comment>
<evidence type="ECO:0000259" key="6">
    <source>
        <dbReference type="Pfam" id="PF01628"/>
    </source>
</evidence>
<dbReference type="HAMAP" id="MF_00081">
    <property type="entry name" value="HrcA"/>
    <property type="match status" value="1"/>
</dbReference>
<keyword evidence="4 5" id="KW-0804">Transcription</keyword>
<feature type="domain" description="Winged helix-turn-helix transcription repressor HrcA DNA-binding" evidence="7">
    <location>
        <begin position="40"/>
        <end position="97"/>
    </location>
</feature>
<dbReference type="Gene3D" id="1.10.10.10">
    <property type="entry name" value="Winged helix-like DNA-binding domain superfamily/Winged helix DNA-binding domain"/>
    <property type="match status" value="1"/>
</dbReference>
<keyword evidence="2 5" id="KW-0805">Transcription regulation</keyword>
<evidence type="ECO:0000256" key="5">
    <source>
        <dbReference type="HAMAP-Rule" id="MF_00081"/>
    </source>
</evidence>
<proteinExistence type="inferred from homology"/>
<dbReference type="Pfam" id="PF03444">
    <property type="entry name" value="WHD_HrcA"/>
    <property type="match status" value="1"/>
</dbReference>
<dbReference type="PIRSF" id="PIRSF005485">
    <property type="entry name" value="HrcA"/>
    <property type="match status" value="1"/>
</dbReference>
<comment type="function">
    <text evidence="5">Negative regulator of class I heat shock genes (grpE-dnaK-dnaJ and groELS operons). Prevents heat-shock induction of these operons.</text>
</comment>
<dbReference type="Pfam" id="PF01628">
    <property type="entry name" value="HrcA"/>
    <property type="match status" value="1"/>
</dbReference>
<dbReference type="Gene3D" id="3.30.390.60">
    <property type="entry name" value="Heat-inducible transcription repressor hrca homolog, domain 3"/>
    <property type="match status" value="1"/>
</dbReference>
<evidence type="ECO:0000256" key="4">
    <source>
        <dbReference type="ARBA" id="ARBA00023163"/>
    </source>
</evidence>
<dbReference type="NCBIfam" id="TIGR00331">
    <property type="entry name" value="hrcA"/>
    <property type="match status" value="1"/>
</dbReference>
<name>A0ABQ5JPA2_9LACO</name>
<evidence type="ECO:0000256" key="1">
    <source>
        <dbReference type="ARBA" id="ARBA00022491"/>
    </source>
</evidence>
<dbReference type="PANTHER" id="PTHR34824:SF1">
    <property type="entry name" value="HEAT-INDUCIBLE TRANSCRIPTION REPRESSOR HRCA"/>
    <property type="match status" value="1"/>
</dbReference>
<accession>A0ABQ5JPA2</accession>
<dbReference type="InterPro" id="IPR023120">
    <property type="entry name" value="WHTH_transcript_rep_HrcA_IDD"/>
</dbReference>
<reference evidence="8 9" key="1">
    <citation type="submission" date="2022-03" db="EMBL/GenBank/DDBJ databases">
        <title>Draft genome sequence of Furfurilactobacillus curtus JCM 31185.</title>
        <authorList>
            <person name="Suzuki S."/>
            <person name="Endo A."/>
            <person name="Kajikawa A."/>
        </authorList>
    </citation>
    <scope>NUCLEOTIDE SEQUENCE [LARGE SCALE GENOMIC DNA]</scope>
    <source>
        <strain evidence="8 9">JCM 31185</strain>
    </source>
</reference>
<evidence type="ECO:0000313" key="9">
    <source>
        <dbReference type="Proteomes" id="UP001628078"/>
    </source>
</evidence>
<dbReference type="SUPFAM" id="SSF46785">
    <property type="entry name" value="Winged helix' DNA-binding domain"/>
    <property type="match status" value="1"/>
</dbReference>
<comment type="caution">
    <text evidence="8">The sequence shown here is derived from an EMBL/GenBank/DDBJ whole genome shotgun (WGS) entry which is preliminary data.</text>
</comment>
<dbReference type="SUPFAM" id="SSF55781">
    <property type="entry name" value="GAF domain-like"/>
    <property type="match status" value="1"/>
</dbReference>
<organism evidence="8 9">
    <name type="scientific">Furfurilactobacillus curtus</name>
    <dbReference type="NCBI Taxonomy" id="1746200"/>
    <lineage>
        <taxon>Bacteria</taxon>
        <taxon>Bacillati</taxon>
        <taxon>Bacillota</taxon>
        <taxon>Bacilli</taxon>
        <taxon>Lactobacillales</taxon>
        <taxon>Lactobacillaceae</taxon>
        <taxon>Furfurilactobacillus</taxon>
    </lineage>
</organism>
<dbReference type="InterPro" id="IPR036390">
    <property type="entry name" value="WH_DNA-bd_sf"/>
</dbReference>
<evidence type="ECO:0000259" key="7">
    <source>
        <dbReference type="Pfam" id="PF03444"/>
    </source>
</evidence>
<sequence>MEGAARNAKLCLTLFDQVVILVIVLSTQMAQVLKEVIKTLTDRQKLILQAIVREYTETGSAVGSKGLSDHLPIHVSSATIRNEMAALEEAGYVQKEHTSSGRVPSLLGYRYYVDHLVSDDAVKRADIQLIQSELGGSFNKIDEIIEESANLLSELTSYTAFTLKPEQADVRLSGFRLVPLGNRQVMAIMVLDNGDVANQTFTVPRNIASDQLEAVVRLINDQLVGLQLPEIMEKLRVQIPAQVGQYLQTPTGFLEILGHVLDQAATERFFVGGRLNLLNFSADQDPQVLKSMYQLFDTSTDIASVLSPPDNQVRVKIGDEITNDLLKDYSLVTGTYDVGPHGRGMIAVLGPTRMPYSRMIGLIGAFRQELAAKLLDYYRELDR</sequence>
<keyword evidence="3 5" id="KW-0346">Stress response</keyword>
<dbReference type="InterPro" id="IPR005104">
    <property type="entry name" value="WHTH_HrcA_DNA-bd"/>
</dbReference>